<evidence type="ECO:0000256" key="9">
    <source>
        <dbReference type="ARBA" id="ARBA00022777"/>
    </source>
</evidence>
<dbReference type="InterPro" id="IPR038408">
    <property type="entry name" value="GNK2_sf"/>
</dbReference>
<evidence type="ECO:0000259" key="20">
    <source>
        <dbReference type="PROSITE" id="PS50011"/>
    </source>
</evidence>
<dbReference type="PROSITE" id="PS00108">
    <property type="entry name" value="PROTEIN_KINASE_ST"/>
    <property type="match status" value="1"/>
</dbReference>
<dbReference type="FunFam" id="3.30.430.20:FF:000015">
    <property type="entry name" value="Cysteine-rich receptor-like protein kinase 3"/>
    <property type="match status" value="1"/>
</dbReference>
<keyword evidence="4" id="KW-0808">Transferase</keyword>
<dbReference type="GO" id="GO:0005524">
    <property type="term" value="F:ATP binding"/>
    <property type="evidence" value="ECO:0007669"/>
    <property type="project" value="UniProtKB-UniRule"/>
</dbReference>
<protein>
    <recommendedName>
        <fullName evidence="24">Protein kinase domain-containing protein</fullName>
    </recommendedName>
</protein>
<dbReference type="InterPro" id="IPR011009">
    <property type="entry name" value="Kinase-like_dom_sf"/>
</dbReference>
<dbReference type="EMBL" id="CP093343">
    <property type="protein sequence ID" value="WOG82217.1"/>
    <property type="molecule type" value="Genomic_DNA"/>
</dbReference>
<dbReference type="PROSITE" id="PS00107">
    <property type="entry name" value="PROTEIN_KINASE_ATP"/>
    <property type="match status" value="1"/>
</dbReference>
<keyword evidence="2" id="KW-0723">Serine/threonine-protein kinase</keyword>
<evidence type="ECO:0008006" key="24">
    <source>
        <dbReference type="Google" id="ProtNLM"/>
    </source>
</evidence>
<evidence type="ECO:0000256" key="2">
    <source>
        <dbReference type="ARBA" id="ARBA00022527"/>
    </source>
</evidence>
<keyword evidence="5 18" id="KW-0812">Transmembrane</keyword>
<evidence type="ECO:0000256" key="6">
    <source>
        <dbReference type="ARBA" id="ARBA00022729"/>
    </source>
</evidence>
<evidence type="ECO:0000256" key="14">
    <source>
        <dbReference type="ARBA" id="ARBA00023180"/>
    </source>
</evidence>
<evidence type="ECO:0000256" key="5">
    <source>
        <dbReference type="ARBA" id="ARBA00022692"/>
    </source>
</evidence>
<dbReference type="GO" id="GO:0016020">
    <property type="term" value="C:membrane"/>
    <property type="evidence" value="ECO:0007669"/>
    <property type="project" value="UniProtKB-SubCell"/>
</dbReference>
<sequence>MHFMRSSANLPLKWLIIIFFSNTLIPAFSDPRIEEAGLFCGTSKPPPNTTIVPTFVEEMEKISQLVSTNKWGLNIINHSAIPLFCLAQCFNDLSRTDCLSCYAASRTRLPRCLPALSGRLYLDGCFLRYDTYDFFDESVDPGHDRVNCSGGLRVEEGFKESVEVLIDKVSRLAILKGGFGVMEVEGVFGLAQCWRSLSKESCVECLEKAAKEVRGCLPSRQGRGLMAGCYFRYSDHKFYNQEGDAHRFTASGTSIGATAGIALSAAAFILLSVVAAYLIYLRLSRLKEEPISLSHLSSFNKPSVTYKYEILEKSTNYFSNSRKLGEGASGSVFKAKLPNGNIVAVKRLFFNTRQWVDEFFNEVNLISGIQHKNLVKLLGCSIEGPESLLVYEYVPNKNLDQFLFDKNMGQSLNWEQRFAVIVGTAEGLAYLHSGCEMRIIHRDIKSSNVLLDDDLTPKIADFGLARCFGTDKTHLSTGIAGTLGYMAPEYLIRGQLTEKADVYSFGVLVLEIVCGRKNITFTEDSGSLLQTIWRLYKNHKLIEVVDPRLQYDFPTKEVTNVVQIGLLCTQASAVLRPSMNKVVWMLNNQDCEVPMPKQPPFLSSKMEGSASSGQSTSLGSLISSALTKIDVSYTSTDSSCTRSSQR</sequence>
<dbReference type="PROSITE" id="PS50011">
    <property type="entry name" value="PROTEIN_KINASE_DOM"/>
    <property type="match status" value="1"/>
</dbReference>
<dbReference type="PROSITE" id="PS51473">
    <property type="entry name" value="GNK2"/>
    <property type="match status" value="2"/>
</dbReference>
<keyword evidence="12 18" id="KW-0472">Membrane</keyword>
<evidence type="ECO:0000256" key="19">
    <source>
        <dbReference type="SAM" id="SignalP"/>
    </source>
</evidence>
<dbReference type="InterPro" id="IPR001245">
    <property type="entry name" value="Ser-Thr/Tyr_kinase_cat_dom"/>
</dbReference>
<keyword evidence="10 17" id="KW-0067">ATP-binding</keyword>
<evidence type="ECO:0000256" key="13">
    <source>
        <dbReference type="ARBA" id="ARBA00023170"/>
    </source>
</evidence>
<evidence type="ECO:0000313" key="22">
    <source>
        <dbReference type="EMBL" id="WOG82217.1"/>
    </source>
</evidence>
<dbReference type="FunFam" id="1.10.510.10:FF:000336">
    <property type="entry name" value="Cysteine-rich receptor-like protein kinase 2"/>
    <property type="match status" value="1"/>
</dbReference>
<dbReference type="InterPro" id="IPR000719">
    <property type="entry name" value="Prot_kinase_dom"/>
</dbReference>
<comment type="catalytic activity">
    <reaction evidence="16">
        <text>L-threonyl-[protein] + ATP = O-phospho-L-threonyl-[protein] + ADP + H(+)</text>
        <dbReference type="Rhea" id="RHEA:46608"/>
        <dbReference type="Rhea" id="RHEA-COMP:11060"/>
        <dbReference type="Rhea" id="RHEA-COMP:11605"/>
        <dbReference type="ChEBI" id="CHEBI:15378"/>
        <dbReference type="ChEBI" id="CHEBI:30013"/>
        <dbReference type="ChEBI" id="CHEBI:30616"/>
        <dbReference type="ChEBI" id="CHEBI:61977"/>
        <dbReference type="ChEBI" id="CHEBI:456216"/>
    </reaction>
</comment>
<evidence type="ECO:0000256" key="18">
    <source>
        <dbReference type="SAM" id="Phobius"/>
    </source>
</evidence>
<evidence type="ECO:0000256" key="7">
    <source>
        <dbReference type="ARBA" id="ARBA00022737"/>
    </source>
</evidence>
<feature type="binding site" evidence="17">
    <location>
        <position position="346"/>
    </location>
    <ligand>
        <name>ATP</name>
        <dbReference type="ChEBI" id="CHEBI:30616"/>
    </ligand>
</feature>
<feature type="signal peptide" evidence="19">
    <location>
        <begin position="1"/>
        <end position="29"/>
    </location>
</feature>
<dbReference type="SMART" id="SM00220">
    <property type="entry name" value="S_TKc"/>
    <property type="match status" value="1"/>
</dbReference>
<proteinExistence type="predicted"/>
<dbReference type="AlphaFoldDB" id="A0AAF1AJ05"/>
<keyword evidence="7" id="KW-0677">Repeat</keyword>
<dbReference type="SUPFAM" id="SSF56112">
    <property type="entry name" value="Protein kinase-like (PK-like)"/>
    <property type="match status" value="1"/>
</dbReference>
<dbReference type="KEGG" id="dcr:108201851"/>
<reference evidence="22" key="1">
    <citation type="journal article" date="2016" name="Nat. Genet.">
        <title>A high-quality carrot genome assembly provides new insights into carotenoid accumulation and asterid genome evolution.</title>
        <authorList>
            <person name="Iorizzo M."/>
            <person name="Ellison S."/>
            <person name="Senalik D."/>
            <person name="Zeng P."/>
            <person name="Satapoomin P."/>
            <person name="Huang J."/>
            <person name="Bowman M."/>
            <person name="Iovene M."/>
            <person name="Sanseverino W."/>
            <person name="Cavagnaro P."/>
            <person name="Yildiz M."/>
            <person name="Macko-Podgorni A."/>
            <person name="Moranska E."/>
            <person name="Grzebelus E."/>
            <person name="Grzebelus D."/>
            <person name="Ashrafi H."/>
            <person name="Zheng Z."/>
            <person name="Cheng S."/>
            <person name="Spooner D."/>
            <person name="Van Deynze A."/>
            <person name="Simon P."/>
        </authorList>
    </citation>
    <scope>NUCLEOTIDE SEQUENCE</scope>
    <source>
        <tissue evidence="22">Leaf</tissue>
    </source>
</reference>
<reference evidence="22" key="2">
    <citation type="submission" date="2022-03" db="EMBL/GenBank/DDBJ databases">
        <title>Draft title - Genomic analysis of global carrot germplasm unveils the trajectory of domestication and the origin of high carotenoid orange carrot.</title>
        <authorList>
            <person name="Iorizzo M."/>
            <person name="Ellison S."/>
            <person name="Senalik D."/>
            <person name="Macko-Podgorni A."/>
            <person name="Grzebelus D."/>
            <person name="Bostan H."/>
            <person name="Rolling W."/>
            <person name="Curaba J."/>
            <person name="Simon P."/>
        </authorList>
    </citation>
    <scope>NUCLEOTIDE SEQUENCE</scope>
    <source>
        <tissue evidence="22">Leaf</tissue>
    </source>
</reference>
<dbReference type="Gene3D" id="3.30.430.20">
    <property type="entry name" value="Gnk2 domain, C-X8-C-X2-C motif"/>
    <property type="match status" value="2"/>
</dbReference>
<dbReference type="InterPro" id="IPR002902">
    <property type="entry name" value="GNK2"/>
</dbReference>
<keyword evidence="23" id="KW-1185">Reference proteome</keyword>
<feature type="chain" id="PRO_5042024474" description="Protein kinase domain-containing protein" evidence="19">
    <location>
        <begin position="30"/>
        <end position="646"/>
    </location>
</feature>
<dbReference type="Pfam" id="PF07714">
    <property type="entry name" value="PK_Tyr_Ser-Thr"/>
    <property type="match status" value="1"/>
</dbReference>
<organism evidence="22 23">
    <name type="scientific">Daucus carota subsp. sativus</name>
    <name type="common">Carrot</name>
    <dbReference type="NCBI Taxonomy" id="79200"/>
    <lineage>
        <taxon>Eukaryota</taxon>
        <taxon>Viridiplantae</taxon>
        <taxon>Streptophyta</taxon>
        <taxon>Embryophyta</taxon>
        <taxon>Tracheophyta</taxon>
        <taxon>Spermatophyta</taxon>
        <taxon>Magnoliopsida</taxon>
        <taxon>eudicotyledons</taxon>
        <taxon>Gunneridae</taxon>
        <taxon>Pentapetalae</taxon>
        <taxon>asterids</taxon>
        <taxon>campanulids</taxon>
        <taxon>Apiales</taxon>
        <taxon>Apiaceae</taxon>
        <taxon>Apioideae</taxon>
        <taxon>Scandiceae</taxon>
        <taxon>Daucinae</taxon>
        <taxon>Daucus</taxon>
        <taxon>Daucus sect. Daucus</taxon>
    </lineage>
</organism>
<keyword evidence="14" id="KW-0325">Glycoprotein</keyword>
<feature type="domain" description="Gnk2-homologous" evidence="21">
    <location>
        <begin position="140"/>
        <end position="238"/>
    </location>
</feature>
<dbReference type="Gene3D" id="1.10.510.10">
    <property type="entry name" value="Transferase(Phosphotransferase) domain 1"/>
    <property type="match status" value="1"/>
</dbReference>
<dbReference type="CDD" id="cd23509">
    <property type="entry name" value="Gnk2-like"/>
    <property type="match status" value="2"/>
</dbReference>
<feature type="transmembrane region" description="Helical" evidence="18">
    <location>
        <begin position="255"/>
        <end position="280"/>
    </location>
</feature>
<feature type="domain" description="Protein kinase" evidence="20">
    <location>
        <begin position="318"/>
        <end position="602"/>
    </location>
</feature>
<dbReference type="Proteomes" id="UP000077755">
    <property type="component" value="Chromosome 1"/>
</dbReference>
<keyword evidence="13" id="KW-0675">Receptor</keyword>
<evidence type="ECO:0000256" key="4">
    <source>
        <dbReference type="ARBA" id="ARBA00022679"/>
    </source>
</evidence>
<evidence type="ECO:0000256" key="1">
    <source>
        <dbReference type="ARBA" id="ARBA00004167"/>
    </source>
</evidence>
<evidence type="ECO:0000256" key="17">
    <source>
        <dbReference type="PROSITE-ProRule" id="PRU10141"/>
    </source>
</evidence>
<keyword evidence="9" id="KW-0418">Kinase</keyword>
<evidence type="ECO:0000259" key="21">
    <source>
        <dbReference type="PROSITE" id="PS51473"/>
    </source>
</evidence>
<name>A0AAF1AJ05_DAUCS</name>
<dbReference type="GO" id="GO:0004674">
    <property type="term" value="F:protein serine/threonine kinase activity"/>
    <property type="evidence" value="ECO:0007669"/>
    <property type="project" value="UniProtKB-KW"/>
</dbReference>
<evidence type="ECO:0000256" key="10">
    <source>
        <dbReference type="ARBA" id="ARBA00022840"/>
    </source>
</evidence>
<dbReference type="InterPro" id="IPR017441">
    <property type="entry name" value="Protein_kinase_ATP_BS"/>
</dbReference>
<keyword evidence="6 19" id="KW-0732">Signal</keyword>
<keyword evidence="8 17" id="KW-0547">Nucleotide-binding</keyword>
<dbReference type="Pfam" id="PF01657">
    <property type="entry name" value="Stress-antifung"/>
    <property type="match status" value="2"/>
</dbReference>
<dbReference type="FunFam" id="3.30.200.20:FF:000177">
    <property type="entry name" value="Cysteine-rich receptor-like protein kinase 2"/>
    <property type="match status" value="1"/>
</dbReference>
<dbReference type="PANTHER" id="PTHR47973">
    <property type="entry name" value="CYSTEINE-RICH RECEPTOR-LIKE PROTEIN KINASE 3"/>
    <property type="match status" value="1"/>
</dbReference>
<accession>A0AAF1AJ05</accession>
<gene>
    <name evidence="22" type="ORF">DCAR_0101379</name>
</gene>
<evidence type="ECO:0000256" key="8">
    <source>
        <dbReference type="ARBA" id="ARBA00022741"/>
    </source>
</evidence>
<evidence type="ECO:0000256" key="15">
    <source>
        <dbReference type="ARBA" id="ARBA00047558"/>
    </source>
</evidence>
<feature type="domain" description="Gnk2-homologous" evidence="21">
    <location>
        <begin position="33"/>
        <end position="134"/>
    </location>
</feature>
<evidence type="ECO:0000256" key="11">
    <source>
        <dbReference type="ARBA" id="ARBA00022989"/>
    </source>
</evidence>
<comment type="catalytic activity">
    <reaction evidence="15">
        <text>L-seryl-[protein] + ATP = O-phospho-L-seryl-[protein] + ADP + H(+)</text>
        <dbReference type="Rhea" id="RHEA:17989"/>
        <dbReference type="Rhea" id="RHEA-COMP:9863"/>
        <dbReference type="Rhea" id="RHEA-COMP:11604"/>
        <dbReference type="ChEBI" id="CHEBI:15378"/>
        <dbReference type="ChEBI" id="CHEBI:29999"/>
        <dbReference type="ChEBI" id="CHEBI:30616"/>
        <dbReference type="ChEBI" id="CHEBI:83421"/>
        <dbReference type="ChEBI" id="CHEBI:456216"/>
    </reaction>
</comment>
<keyword evidence="3" id="KW-0597">Phosphoprotein</keyword>
<keyword evidence="11 18" id="KW-1133">Transmembrane helix</keyword>
<evidence type="ECO:0000256" key="12">
    <source>
        <dbReference type="ARBA" id="ARBA00023136"/>
    </source>
</evidence>
<dbReference type="CDD" id="cd14066">
    <property type="entry name" value="STKc_IRAK"/>
    <property type="match status" value="1"/>
</dbReference>
<dbReference type="InterPro" id="IPR052059">
    <property type="entry name" value="CR_Ser/Thr_kinase"/>
</dbReference>
<evidence type="ECO:0000256" key="16">
    <source>
        <dbReference type="ARBA" id="ARBA00047951"/>
    </source>
</evidence>
<comment type="subcellular location">
    <subcellularLocation>
        <location evidence="1">Membrane</location>
        <topology evidence="1">Single-pass membrane protein</topology>
    </subcellularLocation>
</comment>
<dbReference type="Gene3D" id="3.30.200.20">
    <property type="entry name" value="Phosphorylase Kinase, domain 1"/>
    <property type="match status" value="1"/>
</dbReference>
<evidence type="ECO:0000313" key="23">
    <source>
        <dbReference type="Proteomes" id="UP000077755"/>
    </source>
</evidence>
<dbReference type="InterPro" id="IPR008271">
    <property type="entry name" value="Ser/Thr_kinase_AS"/>
</dbReference>
<evidence type="ECO:0000256" key="3">
    <source>
        <dbReference type="ARBA" id="ARBA00022553"/>
    </source>
</evidence>